<evidence type="ECO:0000313" key="3">
    <source>
        <dbReference type="Proteomes" id="UP001530293"/>
    </source>
</evidence>
<dbReference type="Proteomes" id="UP001530293">
    <property type="component" value="Unassembled WGS sequence"/>
</dbReference>
<dbReference type="AlphaFoldDB" id="A0ABD3LXH2"/>
<gene>
    <name evidence="2" type="ORF">ACHAWU_009864</name>
</gene>
<reference evidence="2 3" key="1">
    <citation type="submission" date="2024-10" db="EMBL/GenBank/DDBJ databases">
        <title>Updated reference genomes for cyclostephanoid diatoms.</title>
        <authorList>
            <person name="Roberts W.R."/>
            <person name="Alverson A.J."/>
        </authorList>
    </citation>
    <scope>NUCLEOTIDE SEQUENCE [LARGE SCALE GENOMIC DNA]</scope>
    <source>
        <strain evidence="2 3">AJA232-27</strain>
    </source>
</reference>
<name>A0ABD3LXH2_9STRA</name>
<protein>
    <submittedName>
        <fullName evidence="2">Uncharacterized protein</fullName>
    </submittedName>
</protein>
<accession>A0ABD3LXH2</accession>
<dbReference type="EMBL" id="JALLBG020000303">
    <property type="protein sequence ID" value="KAL3756470.1"/>
    <property type="molecule type" value="Genomic_DNA"/>
</dbReference>
<feature type="signal peptide" evidence="1">
    <location>
        <begin position="1"/>
        <end position="21"/>
    </location>
</feature>
<keyword evidence="1" id="KW-0732">Signal</keyword>
<dbReference type="SMART" id="SM01411">
    <property type="entry name" value="Ephrin_rec_like"/>
    <property type="match status" value="7"/>
</dbReference>
<proteinExistence type="predicted"/>
<organism evidence="2 3">
    <name type="scientific">Discostella pseudostelligera</name>
    <dbReference type="NCBI Taxonomy" id="259834"/>
    <lineage>
        <taxon>Eukaryota</taxon>
        <taxon>Sar</taxon>
        <taxon>Stramenopiles</taxon>
        <taxon>Ochrophyta</taxon>
        <taxon>Bacillariophyta</taxon>
        <taxon>Coscinodiscophyceae</taxon>
        <taxon>Thalassiosirophycidae</taxon>
        <taxon>Stephanodiscales</taxon>
        <taxon>Stephanodiscaceae</taxon>
        <taxon>Discostella</taxon>
    </lineage>
</organism>
<dbReference type="PANTHER" id="PTHR47236">
    <property type="entry name" value="GENE, 32742-RELATED-RELATED"/>
    <property type="match status" value="1"/>
</dbReference>
<evidence type="ECO:0000313" key="2">
    <source>
        <dbReference type="EMBL" id="KAL3756470.1"/>
    </source>
</evidence>
<comment type="caution">
    <text evidence="2">The sequence shown here is derived from an EMBL/GenBank/DDBJ whole genome shotgun (WGS) entry which is preliminary data.</text>
</comment>
<sequence length="771" mass="83737">MINLLVASVLIAFILVSQCTSHVDTVPLRGYTCKNNAQRPCRLCPDGHFCINKNSMQQCGAVNFYCPLGSVAPIPVTEGYYTEGPDEARRHSERRCEAGFYCVGGIKKICPYGFQCPKPGLRAPIPCGRSNVFCDEGSIQPTQVREGYYSVGGTNTTRHGQQIAPAGHYSVDGILLPCEAGHFGSTEGLSNNRCSGECDSGWYCPESSTSPRQIACGGEDRYCPSGSVSPTKVSIGFYTSTDDEPCRPGMYREPTPTDDVQVSPIVTSRVGNCVFCQYGYKHLSGDDLDLCVDCGTKAKITSDKTTCECYQSSTEKSLFTLKFDPVNATCYKPTEVQRPDDFHLPDTQVTKSKVIPCEKGYYCEGGIRFPCPGGRYGDKDLEVRNTCAGACEEGHWCGEASTRPTENKCGAVNLFCPYESAAPLYVSEGYYTNEDSPEDSKVSQHICPKGYWCEDGVRYPCEAGSFGDSLGLTNGQCSGSCFAGYYCLPGSSSPHQYPCGNSTVFCPIGSKLPMQVDRGYYSASETDAIVVDLYDEPDLNATRQMQGRTLNHSIIMSKGIVHFTHQKHFSAVICEIGYYCKYGVKYSCPAGTYGVKTEATDVKDCKPCSPGKYCPSHPGPPTTEDTQRSCGDPNVYCPKGSPQPVNVDLGYYSINESSVMDQDDDVERSQMTSQVQCEPGYYCQDGVRHPCRGGTYGSKPGLIDDNCSGLCPRAYFCPKNSVNPLPCSPGSYSTGGAKECTSCEVPSDVPAEVILSSMCRHDRSCCLIFSA</sequence>
<dbReference type="PANTHER" id="PTHR47236:SF5">
    <property type="entry name" value="GENE, 32742-RELATED"/>
    <property type="match status" value="1"/>
</dbReference>
<feature type="chain" id="PRO_5044877174" evidence="1">
    <location>
        <begin position="22"/>
        <end position="771"/>
    </location>
</feature>
<evidence type="ECO:0000256" key="1">
    <source>
        <dbReference type="SAM" id="SignalP"/>
    </source>
</evidence>
<keyword evidence="3" id="KW-1185">Reference proteome</keyword>